<keyword evidence="4 11" id="KW-0677">Repeat</keyword>
<evidence type="ECO:0000256" key="5">
    <source>
        <dbReference type="ARBA" id="ARBA00022837"/>
    </source>
</evidence>
<dbReference type="GO" id="GO:0043657">
    <property type="term" value="C:host cell"/>
    <property type="evidence" value="ECO:0007669"/>
    <property type="project" value="UniProtKB-SubCell"/>
</dbReference>
<dbReference type="KEGG" id="lak:106158141"/>
<evidence type="ECO:0000256" key="6">
    <source>
        <dbReference type="ARBA" id="ARBA00023216"/>
    </source>
</evidence>
<proteinExistence type="inferred from homology"/>
<dbReference type="SMART" id="SM00335">
    <property type="entry name" value="ANX"/>
    <property type="match status" value="4"/>
</dbReference>
<feature type="compositionally biased region" description="Pro residues" evidence="12">
    <location>
        <begin position="26"/>
        <end position="40"/>
    </location>
</feature>
<dbReference type="PRINTS" id="PR00196">
    <property type="entry name" value="ANNEXIN"/>
</dbReference>
<reference evidence="14" key="1">
    <citation type="submission" date="2025-08" db="UniProtKB">
        <authorList>
            <consortium name="RefSeq"/>
        </authorList>
    </citation>
    <scope>IDENTIFICATION</scope>
    <source>
        <tissue evidence="14">Gonads</tissue>
    </source>
</reference>
<dbReference type="Pfam" id="PF00191">
    <property type="entry name" value="Annexin"/>
    <property type="match status" value="4"/>
</dbReference>
<keyword evidence="7 11" id="KW-0111">Calcium/phospholipid-binding</keyword>
<dbReference type="Gene3D" id="1.10.220.10">
    <property type="entry name" value="Annexin"/>
    <property type="match status" value="4"/>
</dbReference>
<evidence type="ECO:0000256" key="12">
    <source>
        <dbReference type="SAM" id="MobiDB-lite"/>
    </source>
</evidence>
<comment type="function">
    <text evidence="8">Involved in reproduction of the worm. Involved in host-parasite interaction. Delivered into the host cell by means of parasite exosomes. Binds to acidic phospholipid membranes in a calcium-dependent manner in vitro. Causes aggregation of liposomes in the presence of calcium, but not in its absence. Likely to promote membrane fusion. May provide structural integrity within the tegument.</text>
</comment>
<evidence type="ECO:0000256" key="10">
    <source>
        <dbReference type="ARBA" id="ARBA00077076"/>
    </source>
</evidence>
<dbReference type="RefSeq" id="XP_013389486.1">
    <property type="nucleotide sequence ID" value="XM_013534032.2"/>
</dbReference>
<dbReference type="GO" id="GO:0005634">
    <property type="term" value="C:nucleus"/>
    <property type="evidence" value="ECO:0007669"/>
    <property type="project" value="TreeGrafter"/>
</dbReference>
<dbReference type="AlphaFoldDB" id="A0A1S3HVB1"/>
<comment type="similarity">
    <text evidence="3 11">Belongs to the annexin family.</text>
</comment>
<dbReference type="InterPro" id="IPR018502">
    <property type="entry name" value="Annexin_repeat"/>
</dbReference>
<dbReference type="InterPro" id="IPR037104">
    <property type="entry name" value="Annexin_sf"/>
</dbReference>
<dbReference type="FunCoup" id="A0A1S3HVB1">
    <property type="interactions" value="1362"/>
</dbReference>
<comment type="subcellular location">
    <subcellularLocation>
        <location evidence="1">Host cell</location>
    </subcellularLocation>
    <subcellularLocation>
        <location evidence="2">Secreted</location>
        <location evidence="2">Extracellular exosome</location>
    </subcellularLocation>
    <subcellularLocation>
        <location evidence="9">Tegument</location>
    </subcellularLocation>
</comment>
<dbReference type="Proteomes" id="UP000085678">
    <property type="component" value="Unplaced"/>
</dbReference>
<organism evidence="13 14">
    <name type="scientific">Lingula anatina</name>
    <name type="common">Brachiopod</name>
    <name type="synonym">Lingula unguis</name>
    <dbReference type="NCBI Taxonomy" id="7574"/>
    <lineage>
        <taxon>Eukaryota</taxon>
        <taxon>Metazoa</taxon>
        <taxon>Spiralia</taxon>
        <taxon>Lophotrochozoa</taxon>
        <taxon>Brachiopoda</taxon>
        <taxon>Linguliformea</taxon>
        <taxon>Lingulata</taxon>
        <taxon>Lingulida</taxon>
        <taxon>Linguloidea</taxon>
        <taxon>Lingulidae</taxon>
        <taxon>Lingula</taxon>
    </lineage>
</organism>
<sequence length="400" mass="44262">MSYPYGGGYGGGYPGAGGYPQQQPMPGMPTPGGPPYPGGAPYPGGGGAPYPSGGPNLPYGVQPPGGMPGQLGFGCFYTVCFILQEQGTVRDHTPFNPEDDSAKLRKAMKGLGTDERAIIDILGFRTNAQRQKLFLQYKTMYGRDLIQDLKSELSGKFEDCVLALMLPPEKYDASELRRAMAGLGTDEDALIEILCTRNNREIQAINAAYKQMYRTSLEQDIAGDTSGHFKRLMVSMANGHRDENQAPNMQKAQQDARKLYDAGEKRWGTDESMFNAILASQSFPQLRAVFDEYQKLSKNTIERVIQSEMSGDLAKGMLTIVKVVKNKASYFAEKMYTSMKGLGTDDKTLIRVVVTRCEVDMVQIKEEFQKKYHQSLGAFIRDDTSGDYKRVLLALCGERY</sequence>
<gene>
    <name evidence="14" type="primary">LOC106158141</name>
</gene>
<evidence type="ECO:0000256" key="4">
    <source>
        <dbReference type="ARBA" id="ARBA00022737"/>
    </source>
</evidence>
<dbReference type="GO" id="GO:0005886">
    <property type="term" value="C:plasma membrane"/>
    <property type="evidence" value="ECO:0007669"/>
    <property type="project" value="TreeGrafter"/>
</dbReference>
<keyword evidence="6 11" id="KW-0041">Annexin</keyword>
<dbReference type="FunFam" id="1.10.220.10:FF:000004">
    <property type="entry name" value="Annexin"/>
    <property type="match status" value="1"/>
</dbReference>
<dbReference type="GO" id="GO:0005576">
    <property type="term" value="C:extracellular region"/>
    <property type="evidence" value="ECO:0007669"/>
    <property type="project" value="UniProtKB-SubCell"/>
</dbReference>
<dbReference type="InterPro" id="IPR018252">
    <property type="entry name" value="Annexin_repeat_CS"/>
</dbReference>
<dbReference type="InParanoid" id="A0A1S3HVB1"/>
<evidence type="ECO:0000256" key="11">
    <source>
        <dbReference type="RuleBase" id="RU003540"/>
    </source>
</evidence>
<dbReference type="GO" id="GO:0005509">
    <property type="term" value="F:calcium ion binding"/>
    <property type="evidence" value="ECO:0007669"/>
    <property type="project" value="InterPro"/>
</dbReference>
<dbReference type="GO" id="GO:0005737">
    <property type="term" value="C:cytoplasm"/>
    <property type="evidence" value="ECO:0007669"/>
    <property type="project" value="TreeGrafter"/>
</dbReference>
<dbReference type="PROSITE" id="PS00223">
    <property type="entry name" value="ANNEXIN_1"/>
    <property type="match status" value="3"/>
</dbReference>
<comment type="domain">
    <text evidence="11">A pair of annexin repeats may form one binding site for calcium and phospholipid.</text>
</comment>
<dbReference type="FunFam" id="1.10.220.10:FF:000003">
    <property type="entry name" value="Annexin"/>
    <property type="match status" value="1"/>
</dbReference>
<evidence type="ECO:0000256" key="2">
    <source>
        <dbReference type="ARBA" id="ARBA00004550"/>
    </source>
</evidence>
<dbReference type="SUPFAM" id="SSF47874">
    <property type="entry name" value="Annexin"/>
    <property type="match status" value="1"/>
</dbReference>
<evidence type="ECO:0000256" key="7">
    <source>
        <dbReference type="ARBA" id="ARBA00023302"/>
    </source>
</evidence>
<keyword evidence="5 11" id="KW-0106">Calcium</keyword>
<dbReference type="GO" id="GO:0012506">
    <property type="term" value="C:vesicle membrane"/>
    <property type="evidence" value="ECO:0007669"/>
    <property type="project" value="TreeGrafter"/>
</dbReference>
<evidence type="ECO:0000256" key="3">
    <source>
        <dbReference type="ARBA" id="ARBA00007831"/>
    </source>
</evidence>
<evidence type="ECO:0000313" key="14">
    <source>
        <dbReference type="RefSeq" id="XP_013389486.1"/>
    </source>
</evidence>
<dbReference type="FunFam" id="1.10.220.10:FF:000001">
    <property type="entry name" value="Annexin"/>
    <property type="match status" value="1"/>
</dbReference>
<dbReference type="PANTHER" id="PTHR10502">
    <property type="entry name" value="ANNEXIN"/>
    <property type="match status" value="1"/>
</dbReference>
<evidence type="ECO:0000313" key="13">
    <source>
        <dbReference type="Proteomes" id="UP000085678"/>
    </source>
</evidence>
<dbReference type="GeneID" id="106158141"/>
<evidence type="ECO:0000256" key="8">
    <source>
        <dbReference type="ARBA" id="ARBA00059330"/>
    </source>
</evidence>
<feature type="region of interest" description="Disordered" evidence="12">
    <location>
        <begin position="16"/>
        <end position="49"/>
    </location>
</feature>
<evidence type="ECO:0000256" key="9">
    <source>
        <dbReference type="ARBA" id="ARBA00060393"/>
    </source>
</evidence>
<dbReference type="FunFam" id="1.10.220.10:FF:000002">
    <property type="entry name" value="Annexin"/>
    <property type="match status" value="1"/>
</dbReference>
<dbReference type="GO" id="GO:0001786">
    <property type="term" value="F:phosphatidylserine binding"/>
    <property type="evidence" value="ECO:0007669"/>
    <property type="project" value="TreeGrafter"/>
</dbReference>
<dbReference type="PROSITE" id="PS51897">
    <property type="entry name" value="ANNEXIN_2"/>
    <property type="match status" value="4"/>
</dbReference>
<dbReference type="GO" id="GO:0005544">
    <property type="term" value="F:calcium-dependent phospholipid binding"/>
    <property type="evidence" value="ECO:0007669"/>
    <property type="project" value="UniProtKB-KW"/>
</dbReference>
<dbReference type="PANTHER" id="PTHR10502:SF102">
    <property type="entry name" value="ANNEXIN B11"/>
    <property type="match status" value="1"/>
</dbReference>
<name>A0A1S3HVB1_LINAN</name>
<protein>
    <recommendedName>
        <fullName evidence="10 11">Annexin</fullName>
    </recommendedName>
</protein>
<dbReference type="OrthoDB" id="37886at2759"/>
<evidence type="ECO:0000256" key="1">
    <source>
        <dbReference type="ARBA" id="ARBA00004340"/>
    </source>
</evidence>
<dbReference type="InterPro" id="IPR001464">
    <property type="entry name" value="Annexin"/>
</dbReference>
<accession>A0A1S3HVB1</accession>
<keyword evidence="13" id="KW-1185">Reference proteome</keyword>